<proteinExistence type="predicted"/>
<gene>
    <name evidence="2" type="ORF">N7517_006105</name>
</gene>
<dbReference type="AlphaFoldDB" id="A0A9W9SAS7"/>
<dbReference type="Proteomes" id="UP001147752">
    <property type="component" value="Unassembled WGS sequence"/>
</dbReference>
<evidence type="ECO:0000313" key="2">
    <source>
        <dbReference type="EMBL" id="KAJ5374099.1"/>
    </source>
</evidence>
<sequence length="60" mass="6612">MNFLSRIMDCLPGAGTPVQGQKQRATFSDPTSEGKHGFTDATCPIKTKRIWPVFASSRKL</sequence>
<feature type="region of interest" description="Disordered" evidence="1">
    <location>
        <begin position="14"/>
        <end position="39"/>
    </location>
</feature>
<reference evidence="2" key="2">
    <citation type="journal article" date="2023" name="IMA Fungus">
        <title>Comparative genomic study of the Penicillium genus elucidates a diverse pangenome and 15 lateral gene transfer events.</title>
        <authorList>
            <person name="Petersen C."/>
            <person name="Sorensen T."/>
            <person name="Nielsen M.R."/>
            <person name="Sondergaard T.E."/>
            <person name="Sorensen J.L."/>
            <person name="Fitzpatrick D.A."/>
            <person name="Frisvad J.C."/>
            <person name="Nielsen K.L."/>
        </authorList>
    </citation>
    <scope>NUCLEOTIDE SEQUENCE</scope>
    <source>
        <strain evidence="2">IBT 3081</strain>
    </source>
</reference>
<organism evidence="2 3">
    <name type="scientific">Penicillium concentricum</name>
    <dbReference type="NCBI Taxonomy" id="293559"/>
    <lineage>
        <taxon>Eukaryota</taxon>
        <taxon>Fungi</taxon>
        <taxon>Dikarya</taxon>
        <taxon>Ascomycota</taxon>
        <taxon>Pezizomycotina</taxon>
        <taxon>Eurotiomycetes</taxon>
        <taxon>Eurotiomycetidae</taxon>
        <taxon>Eurotiales</taxon>
        <taxon>Aspergillaceae</taxon>
        <taxon>Penicillium</taxon>
    </lineage>
</organism>
<comment type="caution">
    <text evidence="2">The sequence shown here is derived from an EMBL/GenBank/DDBJ whole genome shotgun (WGS) entry which is preliminary data.</text>
</comment>
<dbReference type="RefSeq" id="XP_056580085.1">
    <property type="nucleotide sequence ID" value="XM_056723835.1"/>
</dbReference>
<reference evidence="2" key="1">
    <citation type="submission" date="2022-12" db="EMBL/GenBank/DDBJ databases">
        <authorList>
            <person name="Petersen C."/>
        </authorList>
    </citation>
    <scope>NUCLEOTIDE SEQUENCE</scope>
    <source>
        <strain evidence="2">IBT 3081</strain>
    </source>
</reference>
<evidence type="ECO:0000313" key="3">
    <source>
        <dbReference type="Proteomes" id="UP001147752"/>
    </source>
</evidence>
<evidence type="ECO:0000256" key="1">
    <source>
        <dbReference type="SAM" id="MobiDB-lite"/>
    </source>
</evidence>
<keyword evidence="3" id="KW-1185">Reference proteome</keyword>
<dbReference type="GeneID" id="81463018"/>
<name>A0A9W9SAS7_9EURO</name>
<feature type="compositionally biased region" description="Polar residues" evidence="1">
    <location>
        <begin position="18"/>
        <end position="31"/>
    </location>
</feature>
<accession>A0A9W9SAS7</accession>
<dbReference type="EMBL" id="JAPZBT010000002">
    <property type="protein sequence ID" value="KAJ5374099.1"/>
    <property type="molecule type" value="Genomic_DNA"/>
</dbReference>
<protein>
    <submittedName>
        <fullName evidence="2">Uncharacterized protein</fullName>
    </submittedName>
</protein>